<evidence type="ECO:0000256" key="1">
    <source>
        <dbReference type="ARBA" id="ARBA00006420"/>
    </source>
</evidence>
<dbReference type="AlphaFoldDB" id="A0A813LBR0"/>
<dbReference type="EMBL" id="CAJNNW010033892">
    <property type="protein sequence ID" value="CAE8720830.1"/>
    <property type="molecule type" value="Genomic_DNA"/>
</dbReference>
<proteinExistence type="inferred from homology"/>
<gene>
    <name evidence="3" type="ORF">PGLA2088_LOCUS41559</name>
</gene>
<evidence type="ECO:0000313" key="3">
    <source>
        <dbReference type="EMBL" id="CAE8720830.1"/>
    </source>
</evidence>
<evidence type="ECO:0000313" key="4">
    <source>
        <dbReference type="Proteomes" id="UP000626109"/>
    </source>
</evidence>
<accession>A0A813LBR0</accession>
<comment type="caution">
    <text evidence="3">The sequence shown here is derived from an EMBL/GenBank/DDBJ whole genome shotgun (WGS) entry which is preliminary data.</text>
</comment>
<organism evidence="3 4">
    <name type="scientific">Polarella glacialis</name>
    <name type="common">Dinoflagellate</name>
    <dbReference type="NCBI Taxonomy" id="89957"/>
    <lineage>
        <taxon>Eukaryota</taxon>
        <taxon>Sar</taxon>
        <taxon>Alveolata</taxon>
        <taxon>Dinophyceae</taxon>
        <taxon>Suessiales</taxon>
        <taxon>Suessiaceae</taxon>
        <taxon>Polarella</taxon>
    </lineage>
</organism>
<dbReference type="InterPro" id="IPR014824">
    <property type="entry name" value="Nfu/NifU_N"/>
</dbReference>
<dbReference type="SMART" id="SM00932">
    <property type="entry name" value="Nfu_N"/>
    <property type="match status" value="1"/>
</dbReference>
<dbReference type="Gene3D" id="3.30.1370.70">
    <property type="entry name" value="Scaffold protein Nfu/NifU, N-terminal domain"/>
    <property type="match status" value="1"/>
</dbReference>
<feature type="non-terminal residue" evidence="3">
    <location>
        <position position="1"/>
    </location>
</feature>
<protein>
    <recommendedName>
        <fullName evidence="2">Scaffold protein Nfu/NifU N-terminal domain-containing protein</fullName>
    </recommendedName>
</protein>
<comment type="similarity">
    <text evidence="1">Belongs to the NifU family.</text>
</comment>
<dbReference type="Pfam" id="PF08712">
    <property type="entry name" value="Nfu_N"/>
    <property type="match status" value="1"/>
</dbReference>
<dbReference type="Proteomes" id="UP000626109">
    <property type="component" value="Unassembled WGS sequence"/>
</dbReference>
<feature type="domain" description="Scaffold protein Nfu/NifU N-terminal" evidence="2">
    <location>
        <begin position="14"/>
        <end position="106"/>
    </location>
</feature>
<name>A0A813LBR0_POLGL</name>
<dbReference type="SUPFAM" id="SSF110836">
    <property type="entry name" value="Hypothetical protein SAV1430"/>
    <property type="match status" value="1"/>
</dbReference>
<dbReference type="PANTHER" id="PTHR11178">
    <property type="entry name" value="IRON-SULFUR CLUSTER SCAFFOLD PROTEIN NFU-RELATED"/>
    <property type="match status" value="1"/>
</dbReference>
<sequence>VRRPIAVAWRSIFVTAEPTPNPESVMFTPEEQEVLGSGLKTMQFTNKYDAQALADSPLAAAIFKVKGVSEVFLAARHVTVTKTPAAAWSMIEPNVELVISQFYAAGLTAVKEGVIERQRAA</sequence>
<dbReference type="PANTHER" id="PTHR11178:SF1">
    <property type="entry name" value="NFU1 IRON-SULFUR CLUSTER SCAFFOLD HOMOLOG, MITOCHONDRIAL"/>
    <property type="match status" value="1"/>
</dbReference>
<feature type="non-terminal residue" evidence="3">
    <location>
        <position position="121"/>
    </location>
</feature>
<evidence type="ECO:0000259" key="2">
    <source>
        <dbReference type="SMART" id="SM00932"/>
    </source>
</evidence>
<reference evidence="3" key="1">
    <citation type="submission" date="2021-02" db="EMBL/GenBank/DDBJ databases">
        <authorList>
            <person name="Dougan E. K."/>
            <person name="Rhodes N."/>
            <person name="Thang M."/>
            <person name="Chan C."/>
        </authorList>
    </citation>
    <scope>NUCLEOTIDE SEQUENCE</scope>
</reference>
<dbReference type="InterPro" id="IPR036498">
    <property type="entry name" value="Nfu/NifU_N_sf"/>
</dbReference>